<dbReference type="CDD" id="cd14792">
    <property type="entry name" value="GH27"/>
    <property type="match status" value="1"/>
</dbReference>
<protein>
    <recommendedName>
        <fullName evidence="3 8">Alpha-galactosidase</fullName>
        <ecNumber evidence="3 8">3.2.1.22</ecNumber>
    </recommendedName>
    <alternativeName>
        <fullName evidence="8">Melibiase</fullName>
    </alternativeName>
</protein>
<evidence type="ECO:0000256" key="2">
    <source>
        <dbReference type="ARBA" id="ARBA00009743"/>
    </source>
</evidence>
<dbReference type="EMBL" id="BSYO01000001">
    <property type="protein sequence ID" value="GMG98937.1"/>
    <property type="molecule type" value="Genomic_DNA"/>
</dbReference>
<dbReference type="AlphaFoldDB" id="A0AAD3RX52"/>
<organism evidence="11 12">
    <name type="scientific">Nepenthes gracilis</name>
    <name type="common">Slender pitcher plant</name>
    <dbReference type="NCBI Taxonomy" id="150966"/>
    <lineage>
        <taxon>Eukaryota</taxon>
        <taxon>Viridiplantae</taxon>
        <taxon>Streptophyta</taxon>
        <taxon>Embryophyta</taxon>
        <taxon>Tracheophyta</taxon>
        <taxon>Spermatophyta</taxon>
        <taxon>Magnoliopsida</taxon>
        <taxon>eudicotyledons</taxon>
        <taxon>Gunneridae</taxon>
        <taxon>Pentapetalae</taxon>
        <taxon>Caryophyllales</taxon>
        <taxon>Nepenthaceae</taxon>
        <taxon>Nepenthes</taxon>
    </lineage>
</organism>
<evidence type="ECO:0000313" key="11">
    <source>
        <dbReference type="EMBL" id="GMG98937.1"/>
    </source>
</evidence>
<keyword evidence="7 8" id="KW-0326">Glycosidase</keyword>
<evidence type="ECO:0000313" key="12">
    <source>
        <dbReference type="Proteomes" id="UP001279734"/>
    </source>
</evidence>
<dbReference type="GO" id="GO:0005975">
    <property type="term" value="P:carbohydrate metabolic process"/>
    <property type="evidence" value="ECO:0007669"/>
    <property type="project" value="InterPro"/>
</dbReference>
<dbReference type="InterPro" id="IPR013785">
    <property type="entry name" value="Aldolase_TIM"/>
</dbReference>
<dbReference type="PANTHER" id="PTHR11452">
    <property type="entry name" value="ALPHA-GALACTOSIDASE/ALPHA-N-ACETYLGALACTOSAMINIDASE"/>
    <property type="match status" value="1"/>
</dbReference>
<dbReference type="FunFam" id="2.60.40.1180:FF:000008">
    <property type="entry name" value="Alpha-galactosidase"/>
    <property type="match status" value="1"/>
</dbReference>
<dbReference type="InterPro" id="IPR013780">
    <property type="entry name" value="Glyco_hydro_b"/>
</dbReference>
<evidence type="ECO:0000259" key="10">
    <source>
        <dbReference type="Pfam" id="PF17801"/>
    </source>
</evidence>
<evidence type="ECO:0000256" key="1">
    <source>
        <dbReference type="ARBA" id="ARBA00001255"/>
    </source>
</evidence>
<sequence>MGEKTSILFVIVCLVLFKSGGTAARPASSRRSLLDNGLGLTPPMGWNSWNHFNCNISESLIKQTADALVSTGLAKLGYTYVNLDDCWGLKHRDSQGNLVPDPAKFPSGMAALADYVHNLGLKFGLYSSSGHATCSGTMPGSLGHEQHDANSFASWGVDYLKYDNCFNDNISPIIRYEAMSKALNSTGRPIFFNICEWGDMRPALWGPNVGNSWRTTDDITDEWDRMICIAHLNEFYTAYAKPGGWNDPDMLEVGNGGMSYDEYVVHFSLWAISKAPLLIGCDVTSITNETMSIVGNYEVIDVNQDSLGVQAQMVRDFGEQEVWAGPLSRNRAVVLLVNRKLMTVTISALWSDIGIPDNVTCRVRDIWQHQDLNTTYQGMLTMHLTGHSCMMFVLTPIS</sequence>
<comment type="catalytic activity">
    <reaction evidence="1 8">
        <text>Hydrolysis of terminal, non-reducing alpha-D-galactose residues in alpha-D-galactosides, including galactose oligosaccharides, galactomannans and galactolipids.</text>
        <dbReference type="EC" id="3.2.1.22"/>
    </reaction>
</comment>
<comment type="similarity">
    <text evidence="2 8">Belongs to the glycosyl hydrolase 27 family.</text>
</comment>
<comment type="caution">
    <text evidence="11">The sequence shown here is derived from an EMBL/GenBank/DDBJ whole genome shotgun (WGS) entry which is preliminary data.</text>
</comment>
<dbReference type="Proteomes" id="UP001279734">
    <property type="component" value="Unassembled WGS sequence"/>
</dbReference>
<dbReference type="GO" id="GO:0004557">
    <property type="term" value="F:alpha-galactosidase activity"/>
    <property type="evidence" value="ECO:0007669"/>
    <property type="project" value="UniProtKB-EC"/>
</dbReference>
<dbReference type="PROSITE" id="PS00512">
    <property type="entry name" value="ALPHA_GALACTOSIDASE"/>
    <property type="match status" value="1"/>
</dbReference>
<evidence type="ECO:0000256" key="7">
    <source>
        <dbReference type="ARBA" id="ARBA00023295"/>
    </source>
</evidence>
<evidence type="ECO:0000256" key="3">
    <source>
        <dbReference type="ARBA" id="ARBA00012755"/>
    </source>
</evidence>
<dbReference type="FunFam" id="3.20.20.70:FF:000093">
    <property type="entry name" value="Alpha-galactosidase"/>
    <property type="match status" value="1"/>
</dbReference>
<dbReference type="EC" id="3.2.1.22" evidence="3 8"/>
<evidence type="ECO:0000256" key="9">
    <source>
        <dbReference type="SAM" id="SignalP"/>
    </source>
</evidence>
<dbReference type="InterPro" id="IPR041233">
    <property type="entry name" value="Melibiase_C"/>
</dbReference>
<keyword evidence="4 9" id="KW-0732">Signal</keyword>
<dbReference type="InterPro" id="IPR000111">
    <property type="entry name" value="Glyco_hydro_27/36_CS"/>
</dbReference>
<evidence type="ECO:0000256" key="6">
    <source>
        <dbReference type="ARBA" id="ARBA00023157"/>
    </source>
</evidence>
<dbReference type="Pfam" id="PF16499">
    <property type="entry name" value="Melibiase_2"/>
    <property type="match status" value="1"/>
</dbReference>
<dbReference type="Gene3D" id="2.60.40.1180">
    <property type="entry name" value="Golgi alpha-mannosidase II"/>
    <property type="match status" value="1"/>
</dbReference>
<dbReference type="Gene3D" id="3.20.20.70">
    <property type="entry name" value="Aldolase class I"/>
    <property type="match status" value="1"/>
</dbReference>
<gene>
    <name evidence="11" type="ORF">Nepgr_000777</name>
</gene>
<dbReference type="Pfam" id="PF17801">
    <property type="entry name" value="Melibiase_C"/>
    <property type="match status" value="1"/>
</dbReference>
<reference evidence="11" key="1">
    <citation type="submission" date="2023-05" db="EMBL/GenBank/DDBJ databases">
        <title>Nepenthes gracilis genome sequencing.</title>
        <authorList>
            <person name="Fukushima K."/>
        </authorList>
    </citation>
    <scope>NUCLEOTIDE SEQUENCE</scope>
    <source>
        <strain evidence="11">SING2019-196</strain>
    </source>
</reference>
<name>A0AAD3RX52_NEPGR</name>
<proteinExistence type="inferred from homology"/>
<dbReference type="SUPFAM" id="SSF51011">
    <property type="entry name" value="Glycosyl hydrolase domain"/>
    <property type="match status" value="1"/>
</dbReference>
<dbReference type="GO" id="GO:0009505">
    <property type="term" value="C:plant-type cell wall"/>
    <property type="evidence" value="ECO:0007669"/>
    <property type="project" value="TreeGrafter"/>
</dbReference>
<feature type="domain" description="Alpha galactosidase C-terminal" evidence="10">
    <location>
        <begin position="318"/>
        <end position="394"/>
    </location>
</feature>
<keyword evidence="5 8" id="KW-0378">Hydrolase</keyword>
<accession>A0AAD3RX52</accession>
<dbReference type="InterPro" id="IPR002241">
    <property type="entry name" value="Glyco_hydro_27"/>
</dbReference>
<dbReference type="PRINTS" id="PR00740">
    <property type="entry name" value="GLHYDRLASE27"/>
</dbReference>
<evidence type="ECO:0000256" key="5">
    <source>
        <dbReference type="ARBA" id="ARBA00022801"/>
    </source>
</evidence>
<feature type="chain" id="PRO_5041953525" description="Alpha-galactosidase" evidence="9">
    <location>
        <begin position="24"/>
        <end position="398"/>
    </location>
</feature>
<dbReference type="InterPro" id="IPR017853">
    <property type="entry name" value="GH"/>
</dbReference>
<evidence type="ECO:0000256" key="4">
    <source>
        <dbReference type="ARBA" id="ARBA00022729"/>
    </source>
</evidence>
<keyword evidence="12" id="KW-1185">Reference proteome</keyword>
<dbReference type="SUPFAM" id="SSF51445">
    <property type="entry name" value="(Trans)glycosidases"/>
    <property type="match status" value="1"/>
</dbReference>
<feature type="signal peptide" evidence="9">
    <location>
        <begin position="1"/>
        <end position="23"/>
    </location>
</feature>
<evidence type="ECO:0000256" key="8">
    <source>
        <dbReference type="RuleBase" id="RU361168"/>
    </source>
</evidence>
<keyword evidence="6 8" id="KW-1015">Disulfide bond</keyword>
<dbReference type="PANTHER" id="PTHR11452:SF85">
    <property type="entry name" value="ALPHA-GALACTOSIDASE"/>
    <property type="match status" value="1"/>
</dbReference>